<dbReference type="InterPro" id="IPR014710">
    <property type="entry name" value="RmlC-like_jellyroll"/>
</dbReference>
<reference evidence="4" key="1">
    <citation type="submission" date="2019-02" db="EMBL/GenBank/DDBJ databases">
        <title>FDA dAtabase for Regulatory Grade micrObial Sequences (FDA-ARGOS): Supporting development and validation of Infectious Disease Dx tests.</title>
        <authorList>
            <person name="Duncan R."/>
            <person name="Fisher C."/>
            <person name="Tallon L."/>
            <person name="Sadzewicz L."/>
            <person name="Sengamalay N."/>
            <person name="Ott S."/>
            <person name="Godinez A."/>
            <person name="Nagaraj S."/>
            <person name="Vavikolanu K."/>
            <person name="Vyas G."/>
            <person name="Nadendla S."/>
            <person name="Aluvathingal J."/>
            <person name="Sichtig H."/>
        </authorList>
    </citation>
    <scope>NUCLEOTIDE SEQUENCE [LARGE SCALE GENOMIC DNA]</scope>
    <source>
        <strain evidence="4">FDAARGOS_360</strain>
    </source>
</reference>
<feature type="compositionally biased region" description="Low complexity" evidence="1">
    <location>
        <begin position="3296"/>
        <end position="3307"/>
    </location>
</feature>
<comment type="caution">
    <text evidence="3">The sequence shown here is derived from an EMBL/GenBank/DDBJ whole genome shotgun (WGS) entry which is preliminary data.</text>
</comment>
<organism evidence="3 4">
    <name type="scientific">Leishmania donovani</name>
    <dbReference type="NCBI Taxonomy" id="5661"/>
    <lineage>
        <taxon>Eukaryota</taxon>
        <taxon>Discoba</taxon>
        <taxon>Euglenozoa</taxon>
        <taxon>Kinetoplastea</taxon>
        <taxon>Metakinetoplastina</taxon>
        <taxon>Trypanosomatida</taxon>
        <taxon>Trypanosomatidae</taxon>
        <taxon>Leishmaniinae</taxon>
        <taxon>Leishmania</taxon>
    </lineage>
</organism>
<dbReference type="Gene3D" id="2.60.120.10">
    <property type="entry name" value="Jelly Rolls"/>
    <property type="match status" value="2"/>
</dbReference>
<feature type="region of interest" description="Disordered" evidence="1">
    <location>
        <begin position="2855"/>
        <end position="2877"/>
    </location>
</feature>
<dbReference type="CDD" id="cd00038">
    <property type="entry name" value="CAP_ED"/>
    <property type="match status" value="2"/>
</dbReference>
<dbReference type="SMART" id="SM00100">
    <property type="entry name" value="cNMP"/>
    <property type="match status" value="2"/>
</dbReference>
<dbReference type="PROSITE" id="PS50042">
    <property type="entry name" value="CNMP_BINDING_3"/>
    <property type="match status" value="2"/>
</dbReference>
<dbReference type="GO" id="GO:0003700">
    <property type="term" value="F:DNA-binding transcription factor activity"/>
    <property type="evidence" value="ECO:0007669"/>
    <property type="project" value="TreeGrafter"/>
</dbReference>
<dbReference type="VEuPathDB" id="TriTrypDB:LDHU3_29.1540"/>
<dbReference type="VEuPathDB" id="TriTrypDB:LdBPK_291130.1"/>
<dbReference type="InterPro" id="IPR050397">
    <property type="entry name" value="Env_Response_Regulators"/>
</dbReference>
<feature type="region of interest" description="Disordered" evidence="1">
    <location>
        <begin position="2681"/>
        <end position="2743"/>
    </location>
</feature>
<feature type="region of interest" description="Disordered" evidence="1">
    <location>
        <begin position="207"/>
        <end position="258"/>
    </location>
</feature>
<feature type="region of interest" description="Disordered" evidence="1">
    <location>
        <begin position="1298"/>
        <end position="1340"/>
    </location>
</feature>
<dbReference type="VEuPathDB" id="TriTrypDB:LdCL_290016400"/>
<sequence length="3359" mass="360564">MLLSTTLMCFRPRGTRGAGFCSLRRRLRRLRQTNRAAMEQLQERRRLQHLLREEQRSASATSSSSGGASAPGVAAAQLRALELLPRNDALEAAIALCISENRDARTDLELVRHLVNSTLLSFASPVCRRWDPYDVKPQVFALDNYIALPVFTSLEYLRLFCQRFGFAVRDPSGVLWASGSSTTASAGGQAPIMGLLPDTLLQSEWWQQRHAQQEARPPTEVTMQERDDAPDGLASQGGQPAQEREAKAVPEDGTEAHMPGSACVALKAAELTVPNFAPGSDAAQAAPPTPLDGTPINADALFDTMLMDGLVEKELDTSSAPSERRRVAPAKKATSPFQLKQATPLPTFGPFLHPFLIGYFADVSTLLHNASIVPEKVDIVLNPASPLEFVLSRAATDRVLHKEQLLHQAYLKVEKELQREFSAFFAACCPEVISASSACVPLPMNADEVDAAWQASQRPVNIGRRSCKSAASSPNELQAYRERTRLLREAEYRNGVTYELVLLIQSTSLEETFTKIQQAKHQSALMGHANLDVLPEIAAAPHVREMAHHFYDGASEQEKRLMQRAIAAQHERSLGGKSLGDGAAESDSVAAALVSGHMGVFVRRGEPRTINVAQSADSYFHVPTNAYTEAHAVFTEDLKRRMYFTSAKDVVHLCGGGLAPEVTLAIDDYAATDSIGYNNSAVAGGGGTNMDGASMSNVTTAIQRSLRRASRTAGQPTLRPIRTEQVCGPAVLGAGEALGLAPFKYVCYTVSTTSVVAPASGSASATSKGAKGDGGATYVEFVDAFRIRTSDVHAAVIEIAAQQRAERLQRSPNLYVPWCAAAPGEVVPRGAARTVADFIVAARHRALYSDYAATELLVRQSWLLQDTAAHTIRALMSHMVPRTYMPGEVMACPHMPGSARQLCFLRRGRLNVFVLPKSGITPALLMTGESPDGLVASRFPCDGCGCWRLRETPTAQPAEVVESGASFGELSVLFNEPRHCILRADTVCDVWCLPRQSFVALMQRDATLRDGLLRKAAVLRVEWMSEQRFTRALAQQLRAGSELLKPLPDIAIRLIQERLEPVIYTPGSLVASTSTRCTEMTFIRRGTVSTICEGVATYGPGDVLGEGCLIPHRWPLGLAARTMVEGWRIKVNCLIDALRRMDLLYRYSGLVTSQTPQLMKQIFGTPQPEIEVDTVGRQRMPTVGAPPGGSTSYLMYGRAVSEVQLKALCFLYRGYVRWEDISYSTTDRGADRSDATLPQTALDAVARDVAISRLSGRKGQQVSVALSQLQQRRGAGVPGGKHQKTVSDISAVASGSATTTVPLPTLNDTPAAAGSGRNTARANNGRRQPTRPPRVDSCGVPRQRLANAGAFLVKQTFLGKEVPSKAATLAHGRHSHLPLPPRLHRMVRLLEERDRTWTAEQCHEAALAQEINQRDAAVWNRAALRSKATASTSPPEGKPSRFETEAATVTAMPVPRTAASALSDTSPAPVHIFLQGERPRYELALSEAIAVGYVMQLPDIAHIQHSVSMVDPDVALGPPAQRGRRHLMSVTPNDRYTKHNFLFAAADLKDGNSAETQQKAAEVQAEAKLRSKTRKLFTMMRTAVASRMDSEAAAASAEFFHPSAVSGDYSPTAGSTVAPPPDTLVLLNESQMQSLDSDAEGLANSPAAAFTPSPDRPRQQQALRSSPGIAVRADSMATQSSLCGSPSKSSGQKKEEAFQRLVQRDPAQAIELLCKHYDIPWSFAWANPQLDMAPPAQQVRDGRSVTGSGYMTSPVATSVESQRRAQQLQRPSLLERLETVAMASMPSANATGGLSSSLLALSLKLSGSATDAEAPQRSEAGTEDGGVLLTDNRVPSYPQLVRATARDRWHSANCLTAGSAPPLTSEAPAPLLLQKVADANVATPSATAKAAAPGAGLVEHFYRGSQRCRAPALFVEGYGPLQPVPEYLVEYPPTIHASAVGGGEPYVGNGSIGRAGGNGARFSRPPTSMAAAAVLRRSASRQGGVSGSFCGGDGSHQRYPFRCGSSSPFGNAGKMGPRKEEFIMPDAEATEMLIRRIQRDVDGLNEVAKEQRRERDRAHTRDGRAGRYLTALEATLGKPNKEELELLEAWRMQYRHIGSESLRRASLPVALRAEAGQDYMKQELEYLADAPAPMDDPVWRYASGVQEWQDQQAGSEEGTSLFCGALATGGSGADELGGGAASALDGARRVVATIGSISVGFTPAPLQSPSAHLSPGDYEAWVRQREDFFAAYKRLLDGHGEDGKRGGWTAEPAAPLAAPKPRFTPAPPSQRLWSTPATPAPSRTPPSEAPAEQPADFRMIMDPRSEDSDADAGQLQQRRGAGVPGGKHQKTVSDISAVASGSATTTVPLPTLNDTPAAAGSGRNTARANNGRRQPTRPPRVDSCGVPRQRLANAGAFLVKQTFLGKEVPSKAATLAHGRHSHLPLPPRLHRMVRLLEERDRTWTAEQCHEAALAQEINQRDAAVWNRAALRSKATASTSPPEGKPSRFETEAATVTAMPVPRTAASALSDTSPAPVHIFLQGERPRYELALSEAIAVGYVMQLPDIAHIQHSVSMVDPDVALGPPAQRGRRHLMSVTPNDRYTKHNFLFAAADLKDGNSAETQQKAAEVQAEAKLRSKTRKLFTMMRTAVASRMDSEAAAASAEFFHPSAVSGDYSPTAGSTVAPPPDTLVLLNESQMQSLDSDAEGLANSPAAAFTPSPDRPRQQQALRSSPGIAVRADSMATQSSLCGSPSKSSGQKKEEAFQRLVQRDPAQAIELLCKHYDIPWSFAWANPQLDMAPPAQQVRDGRSVTGSGYMTSPVATSVESQRRAQQLQRPSLLERLETVAMASMPSANATGGLSSSLLALSLKLSGSATDAEAPQRSEAGTEDGGVLLTDNRVPSYPQLVRATARDRWHSANCLTAGSAPPLTSEAPAPLLLQKVADANVATPSATAKAAAPGAGLVEHFYRGSQRCRAPALFVEGYGPLQPVPEYLVEYPPTIHASAVGGGEPYVGNGSIGRAGGNGARFSRPPTSMAAAAVLRRSASRQGGVSGSFCGGDGSHQRYPFRCGSSSPFGNAGKMGPRKEEFIMPDAEATEMLIRRIQRDVDGLNEVAKEQRRERDRAHTRDGRAGRYLTALEATLGKPNKEELELLEAWRMQYRHIGSESLRRASLPVALRAEAGQDYMKQELEYLADAPAPMDDPVWRYASGVQEWQDQQAGSEEGTSLFCGALATGGSGADELGGGAASALDGARRVVATIGSISVGFTPAPLQSPSAHLSPGDYEAWVRQREDFFAAYKRLLDGHGEDGKRGGWTAEPAAPLAAPKPRFTPAPPSQRLWSTPATPAPSRTPPSEAPAEQPADFRMIMDPRSEDSDADAG</sequence>
<dbReference type="Pfam" id="PF00027">
    <property type="entry name" value="cNMP_binding"/>
    <property type="match status" value="1"/>
</dbReference>
<accession>A0A504XT78</accession>
<dbReference type="InterPro" id="IPR000595">
    <property type="entry name" value="cNMP-bd_dom"/>
</dbReference>
<feature type="region of interest" description="Disordered" evidence="1">
    <location>
        <begin position="1635"/>
        <end position="1698"/>
    </location>
</feature>
<dbReference type="VEuPathDB" id="TriTrypDB:LdBPK_291110.1"/>
<name>A0A504XT78_LEIDO</name>
<feature type="region of interest" description="Disordered" evidence="1">
    <location>
        <begin position="2240"/>
        <end position="2386"/>
    </location>
</feature>
<feature type="compositionally biased region" description="Low complexity" evidence="1">
    <location>
        <begin position="2357"/>
        <end position="2373"/>
    </location>
</feature>
<dbReference type="GO" id="GO:0005829">
    <property type="term" value="C:cytosol"/>
    <property type="evidence" value="ECO:0007669"/>
    <property type="project" value="TreeGrafter"/>
</dbReference>
<feature type="compositionally biased region" description="Polar residues" evidence="1">
    <location>
        <begin position="2339"/>
        <end position="2354"/>
    </location>
</feature>
<gene>
    <name evidence="3" type="ORF">CGC20_25560</name>
</gene>
<feature type="region of interest" description="Disordered" evidence="1">
    <location>
        <begin position="1809"/>
        <end position="1831"/>
    </location>
</feature>
<protein>
    <submittedName>
        <fullName evidence="3">Cyclic nucleotide-binding domain family protein</fullName>
    </submittedName>
</protein>
<evidence type="ECO:0000313" key="4">
    <source>
        <dbReference type="Proteomes" id="UP000318821"/>
    </source>
</evidence>
<feature type="compositionally biased region" description="Low complexity" evidence="1">
    <location>
        <begin position="1311"/>
        <end position="1327"/>
    </location>
</feature>
<evidence type="ECO:0000256" key="1">
    <source>
        <dbReference type="SAM" id="MobiDB-lite"/>
    </source>
</evidence>
<feature type="compositionally biased region" description="Polar residues" evidence="1">
    <location>
        <begin position="1298"/>
        <end position="1308"/>
    </location>
</feature>
<evidence type="ECO:0000259" key="2">
    <source>
        <dbReference type="PROSITE" id="PS50042"/>
    </source>
</evidence>
<feature type="compositionally biased region" description="Pro residues" evidence="1">
    <location>
        <begin position="3324"/>
        <end position="3334"/>
    </location>
</feature>
<feature type="compositionally biased region" description="Low complexity" evidence="1">
    <location>
        <begin position="2726"/>
        <end position="2736"/>
    </location>
</feature>
<dbReference type="VEuPathDB" id="TriTrypDB:LDHU3_29.1560"/>
<dbReference type="EMBL" id="RHLD01000010">
    <property type="protein sequence ID" value="TPP50799.1"/>
    <property type="molecule type" value="Genomic_DNA"/>
</dbReference>
<feature type="region of interest" description="Disordered" evidence="1">
    <location>
        <begin position="3286"/>
        <end position="3359"/>
    </location>
</feature>
<feature type="compositionally biased region" description="Basic and acidic residues" evidence="1">
    <location>
        <begin position="316"/>
        <end position="326"/>
    </location>
</feature>
<dbReference type="Proteomes" id="UP000318821">
    <property type="component" value="Unassembled WGS sequence"/>
</dbReference>
<dbReference type="PANTHER" id="PTHR24567:SF26">
    <property type="entry name" value="REGULATORY PROTEIN YEIL"/>
    <property type="match status" value="1"/>
</dbReference>
<feature type="compositionally biased region" description="Low complexity" evidence="1">
    <location>
        <begin position="2250"/>
        <end position="2261"/>
    </location>
</feature>
<feature type="compositionally biased region" description="Pro residues" evidence="1">
    <location>
        <begin position="2278"/>
        <end position="2288"/>
    </location>
</feature>
<proteinExistence type="predicted"/>
<feature type="domain" description="Cyclic nucleotide-binding" evidence="2">
    <location>
        <begin position="1043"/>
        <end position="1110"/>
    </location>
</feature>
<dbReference type="InterPro" id="IPR018490">
    <property type="entry name" value="cNMP-bd_dom_sf"/>
</dbReference>
<dbReference type="PANTHER" id="PTHR24567">
    <property type="entry name" value="CRP FAMILY TRANSCRIPTIONAL REGULATORY PROTEIN"/>
    <property type="match status" value="1"/>
</dbReference>
<feature type="region of interest" description="Disordered" evidence="1">
    <location>
        <begin position="316"/>
        <end position="335"/>
    </location>
</feature>
<feature type="domain" description="Cyclic nucleotide-binding" evidence="2">
    <location>
        <begin position="964"/>
        <end position="1009"/>
    </location>
</feature>
<dbReference type="VEuPathDB" id="TriTrypDB:LdCL_290016200"/>
<evidence type="ECO:0000313" key="3">
    <source>
        <dbReference type="EMBL" id="TPP50799.1"/>
    </source>
</evidence>
<feature type="compositionally biased region" description="Low complexity" evidence="1">
    <location>
        <begin position="1680"/>
        <end position="1690"/>
    </location>
</feature>
<dbReference type="SUPFAM" id="SSF51206">
    <property type="entry name" value="cAMP-binding domain-like"/>
    <property type="match status" value="2"/>
</dbReference>